<accession>A0A0A9CBV6</accession>
<name>A0A0A9CBV6_ARUDO</name>
<reference evidence="2" key="2">
    <citation type="journal article" date="2015" name="Data Brief">
        <title>Shoot transcriptome of the giant reed, Arundo donax.</title>
        <authorList>
            <person name="Barrero R.A."/>
            <person name="Guerrero F.D."/>
            <person name="Moolhuijzen P."/>
            <person name="Goolsby J.A."/>
            <person name="Tidwell J."/>
            <person name="Bellgard S.E."/>
            <person name="Bellgard M.I."/>
        </authorList>
    </citation>
    <scope>NUCLEOTIDE SEQUENCE</scope>
    <source>
        <tissue evidence="2">Shoot tissue taken approximately 20 cm above the soil surface</tissue>
    </source>
</reference>
<evidence type="ECO:0000313" key="2">
    <source>
        <dbReference type="EMBL" id="JAD73041.1"/>
    </source>
</evidence>
<dbReference type="EMBL" id="GBRH01224854">
    <property type="protein sequence ID" value="JAD73041.1"/>
    <property type="molecule type" value="Transcribed_RNA"/>
</dbReference>
<keyword evidence="1" id="KW-0812">Transmembrane</keyword>
<feature type="transmembrane region" description="Helical" evidence="1">
    <location>
        <begin position="44"/>
        <end position="62"/>
    </location>
</feature>
<sequence>MFCKLISTFWFQLFDNHVHSLHVTNNDSNTLLTEIFNKKKSVSYSIIWAAYIFWVSAGISGYQQNQNS</sequence>
<keyword evidence="1" id="KW-0472">Membrane</keyword>
<keyword evidence="1" id="KW-1133">Transmembrane helix</keyword>
<reference evidence="2" key="1">
    <citation type="submission" date="2014-09" db="EMBL/GenBank/DDBJ databases">
        <authorList>
            <person name="Magalhaes I.L.F."/>
            <person name="Oliveira U."/>
            <person name="Santos F.R."/>
            <person name="Vidigal T.H.D.A."/>
            <person name="Brescovit A.D."/>
            <person name="Santos A.J."/>
        </authorList>
    </citation>
    <scope>NUCLEOTIDE SEQUENCE</scope>
    <source>
        <tissue evidence="2">Shoot tissue taken approximately 20 cm above the soil surface</tissue>
    </source>
</reference>
<protein>
    <submittedName>
        <fullName evidence="2">Uncharacterized protein</fullName>
    </submittedName>
</protein>
<proteinExistence type="predicted"/>
<evidence type="ECO:0000256" key="1">
    <source>
        <dbReference type="SAM" id="Phobius"/>
    </source>
</evidence>
<dbReference type="AlphaFoldDB" id="A0A0A9CBV6"/>
<organism evidence="2">
    <name type="scientific">Arundo donax</name>
    <name type="common">Giant reed</name>
    <name type="synonym">Donax arundinaceus</name>
    <dbReference type="NCBI Taxonomy" id="35708"/>
    <lineage>
        <taxon>Eukaryota</taxon>
        <taxon>Viridiplantae</taxon>
        <taxon>Streptophyta</taxon>
        <taxon>Embryophyta</taxon>
        <taxon>Tracheophyta</taxon>
        <taxon>Spermatophyta</taxon>
        <taxon>Magnoliopsida</taxon>
        <taxon>Liliopsida</taxon>
        <taxon>Poales</taxon>
        <taxon>Poaceae</taxon>
        <taxon>PACMAD clade</taxon>
        <taxon>Arundinoideae</taxon>
        <taxon>Arundineae</taxon>
        <taxon>Arundo</taxon>
    </lineage>
</organism>